<feature type="chain" id="PRO_5040917154" description="Outer membrane protein assembly factor BamB" evidence="5">
    <location>
        <begin position="29"/>
        <end position="383"/>
    </location>
</feature>
<proteinExistence type="inferred from homology"/>
<keyword evidence="8" id="KW-1185">Reference proteome</keyword>
<dbReference type="PROSITE" id="PS51257">
    <property type="entry name" value="PROKAR_LIPOPROTEIN"/>
    <property type="match status" value="1"/>
</dbReference>
<dbReference type="GO" id="GO:0009279">
    <property type="term" value="C:cell outer membrane"/>
    <property type="evidence" value="ECO:0007669"/>
    <property type="project" value="UniProtKB-SubCell"/>
</dbReference>
<gene>
    <name evidence="4 7" type="primary">bamB</name>
    <name evidence="7" type="ORF">JI742_08830</name>
</gene>
<dbReference type="NCBIfam" id="TIGR03300">
    <property type="entry name" value="assembly_YfgL"/>
    <property type="match status" value="1"/>
</dbReference>
<name>A0A9X0XI18_9BURK</name>
<feature type="domain" description="Pyrrolo-quinoline quinone repeat" evidence="6">
    <location>
        <begin position="100"/>
        <end position="306"/>
    </location>
</feature>
<dbReference type="RefSeq" id="WP_201825683.1">
    <property type="nucleotide sequence ID" value="NZ_JAERRA010000001.1"/>
</dbReference>
<dbReference type="SMART" id="SM00564">
    <property type="entry name" value="PQQ"/>
    <property type="match status" value="5"/>
</dbReference>
<dbReference type="InterPro" id="IPR011047">
    <property type="entry name" value="Quinoprotein_ADH-like_sf"/>
</dbReference>
<dbReference type="EMBL" id="JAERRA010000001">
    <property type="protein sequence ID" value="MBL0719990.1"/>
    <property type="molecule type" value="Genomic_DNA"/>
</dbReference>
<evidence type="ECO:0000259" key="6">
    <source>
        <dbReference type="Pfam" id="PF13360"/>
    </source>
</evidence>
<dbReference type="AlphaFoldDB" id="A0A9X0XI18"/>
<comment type="subcellular location">
    <subcellularLocation>
        <location evidence="4">Cell outer membrane</location>
        <topology evidence="4">Lipid-anchor</topology>
    </subcellularLocation>
</comment>
<accession>A0A9X0XI18</accession>
<comment type="caution">
    <text evidence="7">The sequence shown here is derived from an EMBL/GenBank/DDBJ whole genome shotgun (WGS) entry which is preliminary data.</text>
</comment>
<dbReference type="Pfam" id="PF13360">
    <property type="entry name" value="PQQ_2"/>
    <property type="match status" value="1"/>
</dbReference>
<dbReference type="PANTHER" id="PTHR34512">
    <property type="entry name" value="CELL SURFACE PROTEIN"/>
    <property type="match status" value="1"/>
</dbReference>
<dbReference type="InterPro" id="IPR018391">
    <property type="entry name" value="PQQ_b-propeller_rpt"/>
</dbReference>
<evidence type="ECO:0000256" key="1">
    <source>
        <dbReference type="ARBA" id="ARBA00022729"/>
    </source>
</evidence>
<evidence type="ECO:0000313" key="7">
    <source>
        <dbReference type="EMBL" id="MBL0719990.1"/>
    </source>
</evidence>
<evidence type="ECO:0000313" key="8">
    <source>
        <dbReference type="Proteomes" id="UP000643207"/>
    </source>
</evidence>
<comment type="similarity">
    <text evidence="4">Belongs to the BamB family.</text>
</comment>
<dbReference type="GO" id="GO:0043165">
    <property type="term" value="P:Gram-negative-bacterium-type cell outer membrane assembly"/>
    <property type="evidence" value="ECO:0007669"/>
    <property type="project" value="UniProtKB-UniRule"/>
</dbReference>
<dbReference type="Proteomes" id="UP000643207">
    <property type="component" value="Unassembled WGS sequence"/>
</dbReference>
<feature type="signal peptide" evidence="5">
    <location>
        <begin position="1"/>
        <end position="28"/>
    </location>
</feature>
<dbReference type="InterPro" id="IPR017687">
    <property type="entry name" value="BamB"/>
</dbReference>
<keyword evidence="4" id="KW-0564">Palmitate</keyword>
<sequence length="383" mass="40467">MPARLRRSAWLLPLALSALLAGCGSLFGSSAPKPAPLPTLPAQPLQLQQVWKDDLPSRRGPAQAVLAGDRYVVAAGNGQIAAYAAADGRVLWRGRLSQELGAAVGSDGVYAAAVTTESELVVLREGQEAWRSRLGSRVITPPLVAGERVFVLTVDRNVLAFDALDGRPLWNQQRAGAGEPLTLLKPGVLRAHRNLLVVGLGPRMVALDSLDGSVRWDVALAAPRGTNEVERLADLVGPASREGKVICARAFQSALGCVDADAGRLLWSKPASGEEGTAVDADQVYASDANDRLGAWKRGAGESRWTSEALLRRDLTAPLVVGRHLWVGDAQGYVHVLDRDSGQALGRIATDGSAIESPLSLTSTGTVLLSTRRGGVFALRLAR</sequence>
<protein>
    <recommendedName>
        <fullName evidence="4">Outer membrane protein assembly factor BamB</fullName>
    </recommendedName>
</protein>
<keyword evidence="3 4" id="KW-0998">Cell outer membrane</keyword>
<dbReference type="InterPro" id="IPR002372">
    <property type="entry name" value="PQQ_rpt_dom"/>
</dbReference>
<keyword evidence="1 4" id="KW-0732">Signal</keyword>
<dbReference type="PANTHER" id="PTHR34512:SF30">
    <property type="entry name" value="OUTER MEMBRANE PROTEIN ASSEMBLY FACTOR BAMB"/>
    <property type="match status" value="1"/>
</dbReference>
<dbReference type="Gene3D" id="2.130.10.10">
    <property type="entry name" value="YVTN repeat-like/Quinoprotein amine dehydrogenase"/>
    <property type="match status" value="1"/>
</dbReference>
<dbReference type="SUPFAM" id="SSF50998">
    <property type="entry name" value="Quinoprotein alcohol dehydrogenase-like"/>
    <property type="match status" value="1"/>
</dbReference>
<reference evidence="7 8" key="1">
    <citation type="submission" date="2021-01" db="EMBL/GenBank/DDBJ databases">
        <title>Piscinibacter sp. Jin2 Genome sequencing and assembly.</title>
        <authorList>
            <person name="Kim I."/>
        </authorList>
    </citation>
    <scope>NUCLEOTIDE SEQUENCE [LARGE SCALE GENOMIC DNA]</scope>
    <source>
        <strain evidence="7 8">Jin2</strain>
    </source>
</reference>
<dbReference type="GO" id="GO:0051205">
    <property type="term" value="P:protein insertion into membrane"/>
    <property type="evidence" value="ECO:0007669"/>
    <property type="project" value="UniProtKB-UniRule"/>
</dbReference>
<keyword evidence="4" id="KW-0449">Lipoprotein</keyword>
<dbReference type="HAMAP" id="MF_00923">
    <property type="entry name" value="OM_assembly_BamB"/>
    <property type="match status" value="1"/>
</dbReference>
<organism evidence="7 8">
    <name type="scientific">Aquariibacter lacus</name>
    <dbReference type="NCBI Taxonomy" id="2801332"/>
    <lineage>
        <taxon>Bacteria</taxon>
        <taxon>Pseudomonadati</taxon>
        <taxon>Pseudomonadota</taxon>
        <taxon>Betaproteobacteria</taxon>
        <taxon>Burkholderiales</taxon>
        <taxon>Sphaerotilaceae</taxon>
        <taxon>Aquariibacter</taxon>
    </lineage>
</organism>
<keyword evidence="2 4" id="KW-0472">Membrane</keyword>
<evidence type="ECO:0000256" key="5">
    <source>
        <dbReference type="SAM" id="SignalP"/>
    </source>
</evidence>
<comment type="function">
    <text evidence="4">Part of the outer membrane protein assembly complex, which is involved in assembly and insertion of beta-barrel proteins into the outer membrane.</text>
</comment>
<comment type="subunit">
    <text evidence="4">Part of the Bam complex.</text>
</comment>
<evidence type="ECO:0000256" key="3">
    <source>
        <dbReference type="ARBA" id="ARBA00023237"/>
    </source>
</evidence>
<dbReference type="InterPro" id="IPR015943">
    <property type="entry name" value="WD40/YVTN_repeat-like_dom_sf"/>
</dbReference>
<evidence type="ECO:0000256" key="4">
    <source>
        <dbReference type="HAMAP-Rule" id="MF_00923"/>
    </source>
</evidence>
<evidence type="ECO:0000256" key="2">
    <source>
        <dbReference type="ARBA" id="ARBA00023136"/>
    </source>
</evidence>